<feature type="region of interest" description="Disordered" evidence="4">
    <location>
        <begin position="177"/>
        <end position="197"/>
    </location>
</feature>
<dbReference type="SUPFAM" id="SSF90123">
    <property type="entry name" value="ABC transporter transmembrane region"/>
    <property type="match status" value="1"/>
</dbReference>
<dbReference type="InterPro" id="IPR036640">
    <property type="entry name" value="ABC1_TM_sf"/>
</dbReference>
<evidence type="ECO:0000256" key="3">
    <source>
        <dbReference type="ARBA" id="ARBA00023136"/>
    </source>
</evidence>
<evidence type="ECO:0000313" key="8">
    <source>
        <dbReference type="Proteomes" id="UP000750711"/>
    </source>
</evidence>
<dbReference type="Pfam" id="PF00664">
    <property type="entry name" value="ABC_membrane"/>
    <property type="match status" value="1"/>
</dbReference>
<evidence type="ECO:0000256" key="2">
    <source>
        <dbReference type="ARBA" id="ARBA00022989"/>
    </source>
</evidence>
<gene>
    <name evidence="7" type="ORF">GP486_003716</name>
</gene>
<dbReference type="PROSITE" id="PS50929">
    <property type="entry name" value="ABC_TM1F"/>
    <property type="match status" value="1"/>
</dbReference>
<feature type="transmembrane region" description="Helical" evidence="5">
    <location>
        <begin position="114"/>
        <end position="135"/>
    </location>
</feature>
<keyword evidence="2 5" id="KW-1133">Transmembrane helix</keyword>
<reference evidence="7" key="1">
    <citation type="submission" date="2021-03" db="EMBL/GenBank/DDBJ databases">
        <title>Comparative genomics and phylogenomic investigation of the class Geoglossomycetes provide insights into ecological specialization and systematics.</title>
        <authorList>
            <person name="Melie T."/>
            <person name="Pirro S."/>
            <person name="Miller A.N."/>
            <person name="Quandt A."/>
        </authorList>
    </citation>
    <scope>NUCLEOTIDE SEQUENCE</scope>
    <source>
        <strain evidence="7">CAQ_001_2017</strain>
    </source>
</reference>
<evidence type="ECO:0000259" key="6">
    <source>
        <dbReference type="PROSITE" id="PS50929"/>
    </source>
</evidence>
<evidence type="ECO:0000313" key="7">
    <source>
        <dbReference type="EMBL" id="KAH0559765.1"/>
    </source>
</evidence>
<dbReference type="GO" id="GO:0016020">
    <property type="term" value="C:membrane"/>
    <property type="evidence" value="ECO:0007669"/>
    <property type="project" value="InterPro"/>
</dbReference>
<feature type="transmembrane region" description="Helical" evidence="5">
    <location>
        <begin position="89"/>
        <end position="107"/>
    </location>
</feature>
<comment type="caution">
    <text evidence="7">The sequence shown here is derived from an EMBL/GenBank/DDBJ whole genome shotgun (WGS) entry which is preliminary data.</text>
</comment>
<dbReference type="GO" id="GO:0005524">
    <property type="term" value="F:ATP binding"/>
    <property type="evidence" value="ECO:0007669"/>
    <property type="project" value="InterPro"/>
</dbReference>
<evidence type="ECO:0000256" key="1">
    <source>
        <dbReference type="ARBA" id="ARBA00022692"/>
    </source>
</evidence>
<protein>
    <recommendedName>
        <fullName evidence="6">ABC transmembrane type-1 domain-containing protein</fullName>
    </recommendedName>
</protein>
<keyword evidence="1 5" id="KW-0812">Transmembrane</keyword>
<feature type="transmembrane region" description="Helical" evidence="5">
    <location>
        <begin position="243"/>
        <end position="264"/>
    </location>
</feature>
<feature type="compositionally biased region" description="Polar residues" evidence="4">
    <location>
        <begin position="186"/>
        <end position="197"/>
    </location>
</feature>
<organism evidence="7 8">
    <name type="scientific">Trichoglossum hirsutum</name>
    <dbReference type="NCBI Taxonomy" id="265104"/>
    <lineage>
        <taxon>Eukaryota</taxon>
        <taxon>Fungi</taxon>
        <taxon>Dikarya</taxon>
        <taxon>Ascomycota</taxon>
        <taxon>Pezizomycotina</taxon>
        <taxon>Geoglossomycetes</taxon>
        <taxon>Geoglossales</taxon>
        <taxon>Geoglossaceae</taxon>
        <taxon>Trichoglossum</taxon>
    </lineage>
</organism>
<feature type="transmembrane region" description="Helical" evidence="5">
    <location>
        <begin position="270"/>
        <end position="288"/>
    </location>
</feature>
<sequence>MEDHARAPFAIRAVHYGYPPLVFFYYLSAISVSICTLQTISPRVRDQRVRRDVILGVMTLVVVSYVSEAIGILTHSLIARDWYGTQHHIIYVLSSILVWGILVLGLLDSKFPVWFPYYGSWLIALAAEIVLIAFPQSFHSPKLQFEYAQITIQVLRIGFLLLLTSIFLIIRRRHDGRGCGSDEESQTLLTNDNPAGPQNENNYGAVASTCGANTPADAGDGGESGDEHQKEEKKRMKRLREKLLNDGNWWTYAKSFSIFIPYVWPSRNKWLQLNLVLVALCLVAGRFLNVLVPRQLGIATDSLSTGTGKLSHYTSDTISAGIGALRSYLWIPIDQYSYRAISTAAYNHIMNLSSDFHSNKKSGELYASIDQGRSINGFIDDVCFTVLPMLVDLIVAFGYFYYLFDAYMALIVGVVTVVYLWATTKLGAQQDQIRRDYRTSSRNESHVLYESMGSWTTVCVSPT</sequence>
<name>A0A9P8LCK3_9PEZI</name>
<dbReference type="EMBL" id="JAGHQM010000526">
    <property type="protein sequence ID" value="KAH0559765.1"/>
    <property type="molecule type" value="Genomic_DNA"/>
</dbReference>
<keyword evidence="8" id="KW-1185">Reference proteome</keyword>
<dbReference type="InterPro" id="IPR011527">
    <property type="entry name" value="ABC1_TM_dom"/>
</dbReference>
<feature type="compositionally biased region" description="Basic and acidic residues" evidence="4">
    <location>
        <begin position="225"/>
        <end position="234"/>
    </location>
</feature>
<feature type="transmembrane region" description="Helical" evidence="5">
    <location>
        <begin position="407"/>
        <end position="428"/>
    </location>
</feature>
<dbReference type="Proteomes" id="UP000750711">
    <property type="component" value="Unassembled WGS sequence"/>
</dbReference>
<feature type="transmembrane region" description="Helical" evidence="5">
    <location>
        <begin position="53"/>
        <end position="77"/>
    </location>
</feature>
<feature type="transmembrane region" description="Helical" evidence="5">
    <location>
        <begin position="23"/>
        <end position="41"/>
    </location>
</feature>
<dbReference type="Gene3D" id="1.20.1560.10">
    <property type="entry name" value="ABC transporter type 1, transmembrane domain"/>
    <property type="match status" value="1"/>
</dbReference>
<accession>A0A9P8LCK3</accession>
<feature type="transmembrane region" description="Helical" evidence="5">
    <location>
        <begin position="147"/>
        <end position="170"/>
    </location>
</feature>
<keyword evidence="3 5" id="KW-0472">Membrane</keyword>
<evidence type="ECO:0000256" key="4">
    <source>
        <dbReference type="SAM" id="MobiDB-lite"/>
    </source>
</evidence>
<proteinExistence type="predicted"/>
<dbReference type="GO" id="GO:0140359">
    <property type="term" value="F:ABC-type transporter activity"/>
    <property type="evidence" value="ECO:0007669"/>
    <property type="project" value="InterPro"/>
</dbReference>
<evidence type="ECO:0000256" key="5">
    <source>
        <dbReference type="SAM" id="Phobius"/>
    </source>
</evidence>
<dbReference type="AlphaFoldDB" id="A0A9P8LCK3"/>
<feature type="region of interest" description="Disordered" evidence="4">
    <location>
        <begin position="214"/>
        <end position="234"/>
    </location>
</feature>
<feature type="domain" description="ABC transmembrane type-1" evidence="6">
    <location>
        <begin position="318"/>
        <end position="451"/>
    </location>
</feature>
<feature type="transmembrane region" description="Helical" evidence="5">
    <location>
        <begin position="382"/>
        <end position="401"/>
    </location>
</feature>